<organism evidence="1 2">
    <name type="scientific">Pleurodeles waltl</name>
    <name type="common">Iberian ribbed newt</name>
    <dbReference type="NCBI Taxonomy" id="8319"/>
    <lineage>
        <taxon>Eukaryota</taxon>
        <taxon>Metazoa</taxon>
        <taxon>Chordata</taxon>
        <taxon>Craniata</taxon>
        <taxon>Vertebrata</taxon>
        <taxon>Euteleostomi</taxon>
        <taxon>Amphibia</taxon>
        <taxon>Batrachia</taxon>
        <taxon>Caudata</taxon>
        <taxon>Salamandroidea</taxon>
        <taxon>Salamandridae</taxon>
        <taxon>Pleurodelinae</taxon>
        <taxon>Pleurodeles</taxon>
    </lineage>
</organism>
<gene>
    <name evidence="1" type="ORF">NDU88_005644</name>
</gene>
<protein>
    <recommendedName>
        <fullName evidence="3">Secreted protein</fullName>
    </recommendedName>
</protein>
<name>A0AAV7MZ15_PLEWA</name>
<comment type="caution">
    <text evidence="1">The sequence shown here is derived from an EMBL/GenBank/DDBJ whole genome shotgun (WGS) entry which is preliminary data.</text>
</comment>
<dbReference type="EMBL" id="JANPWB010000013">
    <property type="protein sequence ID" value="KAJ1108264.1"/>
    <property type="molecule type" value="Genomic_DNA"/>
</dbReference>
<evidence type="ECO:0000313" key="1">
    <source>
        <dbReference type="EMBL" id="KAJ1108264.1"/>
    </source>
</evidence>
<dbReference type="AlphaFoldDB" id="A0AAV7MZ15"/>
<keyword evidence="2" id="KW-1185">Reference proteome</keyword>
<dbReference type="Proteomes" id="UP001066276">
    <property type="component" value="Chromosome 9"/>
</dbReference>
<reference evidence="1" key="1">
    <citation type="journal article" date="2022" name="bioRxiv">
        <title>Sequencing and chromosome-scale assembly of the giantPleurodeles waltlgenome.</title>
        <authorList>
            <person name="Brown T."/>
            <person name="Elewa A."/>
            <person name="Iarovenko S."/>
            <person name="Subramanian E."/>
            <person name="Araus A.J."/>
            <person name="Petzold A."/>
            <person name="Susuki M."/>
            <person name="Suzuki K.-i.T."/>
            <person name="Hayashi T."/>
            <person name="Toyoda A."/>
            <person name="Oliveira C."/>
            <person name="Osipova E."/>
            <person name="Leigh N.D."/>
            <person name="Simon A."/>
            <person name="Yun M.H."/>
        </authorList>
    </citation>
    <scope>NUCLEOTIDE SEQUENCE</scope>
    <source>
        <strain evidence="1">20211129_DDA</strain>
        <tissue evidence="1">Liver</tissue>
    </source>
</reference>
<sequence length="99" mass="10544">MVLVGGSLFTTCASILHTDVTAVALGWVAGIFQVPRVRTPVIERNGGKEGLITVRLQRACKWDAAVVSAGGPLRIELAAFRSHWIILPIRPCGCAIHVG</sequence>
<evidence type="ECO:0008006" key="3">
    <source>
        <dbReference type="Google" id="ProtNLM"/>
    </source>
</evidence>
<proteinExistence type="predicted"/>
<evidence type="ECO:0000313" key="2">
    <source>
        <dbReference type="Proteomes" id="UP001066276"/>
    </source>
</evidence>
<accession>A0AAV7MZ15</accession>